<keyword evidence="2" id="KW-1185">Reference proteome</keyword>
<evidence type="ECO:0000313" key="2">
    <source>
        <dbReference type="Proteomes" id="UP001596383"/>
    </source>
</evidence>
<accession>A0ABD5SII3</accession>
<dbReference type="InterPro" id="IPR046783">
    <property type="entry name" value="HTH_63"/>
</dbReference>
<proteinExistence type="predicted"/>
<dbReference type="Proteomes" id="UP001596383">
    <property type="component" value="Unassembled WGS sequence"/>
</dbReference>
<protein>
    <submittedName>
        <fullName evidence="1">HTH domain-containing protein</fullName>
    </submittedName>
</protein>
<dbReference type="Pfam" id="PF20575">
    <property type="entry name" value="HTH_63"/>
    <property type="match status" value="1"/>
</dbReference>
<organism evidence="1 2">
    <name type="scientific">Natrinema soli</name>
    <dbReference type="NCBI Taxonomy" id="1930624"/>
    <lineage>
        <taxon>Archaea</taxon>
        <taxon>Methanobacteriati</taxon>
        <taxon>Methanobacteriota</taxon>
        <taxon>Stenosarchaea group</taxon>
        <taxon>Halobacteria</taxon>
        <taxon>Halobacteriales</taxon>
        <taxon>Natrialbaceae</taxon>
        <taxon>Natrinema</taxon>
    </lineage>
</organism>
<dbReference type="AlphaFoldDB" id="A0ABD5SII3"/>
<reference evidence="1 2" key="1">
    <citation type="journal article" date="2019" name="Int. J. Syst. Evol. Microbiol.">
        <title>The Global Catalogue of Microorganisms (GCM) 10K type strain sequencing project: providing services to taxonomists for standard genome sequencing and annotation.</title>
        <authorList>
            <consortium name="The Broad Institute Genomics Platform"/>
            <consortium name="The Broad Institute Genome Sequencing Center for Infectious Disease"/>
            <person name="Wu L."/>
            <person name="Ma J."/>
        </authorList>
    </citation>
    <scope>NUCLEOTIDE SEQUENCE [LARGE SCALE GENOMIC DNA]</scope>
    <source>
        <strain evidence="1 2">LMG 29247</strain>
    </source>
</reference>
<comment type="caution">
    <text evidence="1">The sequence shown here is derived from an EMBL/GenBank/DDBJ whole genome shotgun (WGS) entry which is preliminary data.</text>
</comment>
<evidence type="ECO:0000313" key="1">
    <source>
        <dbReference type="EMBL" id="MFC6764315.1"/>
    </source>
</evidence>
<sequence>MSQKWEGNAEDNTRHFFIIMTELPEQAETIRAQLYLRQRTSSEIIQQLKKTVTRVRRLEADGIANVEIKSWTTVNPALEELTDSGPSVSLTVKSFQAWADREGYTLRPAFTQRETTSLISSQPAVEIQVPIVCLAVYEDDELRCVAPCSDGDRTYSVEMCLAALEAGLTDPFAFQEHLEPILEDTMENGDENGS</sequence>
<dbReference type="EMBL" id="JBHSWV010000073">
    <property type="protein sequence ID" value="MFC6764315.1"/>
    <property type="molecule type" value="Genomic_DNA"/>
</dbReference>
<gene>
    <name evidence="1" type="ORF">ACFQE6_04425</name>
</gene>
<name>A0ABD5SII3_9EURY</name>